<name>A0A8J3VP31_9ACTN</name>
<feature type="transmembrane region" description="Helical" evidence="6">
    <location>
        <begin position="238"/>
        <end position="259"/>
    </location>
</feature>
<evidence type="ECO:0000256" key="2">
    <source>
        <dbReference type="ARBA" id="ARBA00022692"/>
    </source>
</evidence>
<evidence type="ECO:0000256" key="6">
    <source>
        <dbReference type="SAM" id="Phobius"/>
    </source>
</evidence>
<comment type="subcellular location">
    <subcellularLocation>
        <location evidence="1">Cell membrane</location>
        <topology evidence="1">Multi-pass membrane protein</topology>
    </subcellularLocation>
</comment>
<feature type="transmembrane region" description="Helical" evidence="6">
    <location>
        <begin position="391"/>
        <end position="409"/>
    </location>
</feature>
<feature type="transmembrane region" description="Helical" evidence="6">
    <location>
        <begin position="53"/>
        <end position="75"/>
    </location>
</feature>
<evidence type="ECO:0000313" key="9">
    <source>
        <dbReference type="Proteomes" id="UP000642748"/>
    </source>
</evidence>
<feature type="transmembrane region" description="Helical" evidence="6">
    <location>
        <begin position="300"/>
        <end position="317"/>
    </location>
</feature>
<dbReference type="PANTHER" id="PTHR23518:SF2">
    <property type="entry name" value="MAJOR FACILITATOR SUPERFAMILY TRANSPORTER"/>
    <property type="match status" value="1"/>
</dbReference>
<dbReference type="GO" id="GO:0022857">
    <property type="term" value="F:transmembrane transporter activity"/>
    <property type="evidence" value="ECO:0007669"/>
    <property type="project" value="InterPro"/>
</dbReference>
<feature type="transmembrane region" description="Helical" evidence="6">
    <location>
        <begin position="368"/>
        <end position="385"/>
    </location>
</feature>
<keyword evidence="4 6" id="KW-0472">Membrane</keyword>
<evidence type="ECO:0000259" key="7">
    <source>
        <dbReference type="PROSITE" id="PS50850"/>
    </source>
</evidence>
<dbReference type="SUPFAM" id="SSF103473">
    <property type="entry name" value="MFS general substrate transporter"/>
    <property type="match status" value="1"/>
</dbReference>
<evidence type="ECO:0000256" key="5">
    <source>
        <dbReference type="SAM" id="MobiDB-lite"/>
    </source>
</evidence>
<reference evidence="8" key="1">
    <citation type="submission" date="2021-01" db="EMBL/GenBank/DDBJ databases">
        <title>Whole genome shotgun sequence of Rugosimonospora africana NBRC 104875.</title>
        <authorList>
            <person name="Komaki H."/>
            <person name="Tamura T."/>
        </authorList>
    </citation>
    <scope>NUCLEOTIDE SEQUENCE</scope>
    <source>
        <strain evidence="8">NBRC 104875</strain>
    </source>
</reference>
<evidence type="ECO:0000256" key="1">
    <source>
        <dbReference type="ARBA" id="ARBA00004651"/>
    </source>
</evidence>
<feature type="region of interest" description="Disordered" evidence="5">
    <location>
        <begin position="1"/>
        <end position="22"/>
    </location>
</feature>
<dbReference type="InterPro" id="IPR020846">
    <property type="entry name" value="MFS_dom"/>
</dbReference>
<evidence type="ECO:0000256" key="3">
    <source>
        <dbReference type="ARBA" id="ARBA00022989"/>
    </source>
</evidence>
<gene>
    <name evidence="8" type="ORF">Raf01_11130</name>
</gene>
<organism evidence="8 9">
    <name type="scientific">Rugosimonospora africana</name>
    <dbReference type="NCBI Taxonomy" id="556532"/>
    <lineage>
        <taxon>Bacteria</taxon>
        <taxon>Bacillati</taxon>
        <taxon>Actinomycetota</taxon>
        <taxon>Actinomycetes</taxon>
        <taxon>Micromonosporales</taxon>
        <taxon>Micromonosporaceae</taxon>
        <taxon>Rugosimonospora</taxon>
    </lineage>
</organism>
<sequence length="431" mass="44485">MYVTIRDSPSGQPSPGSPVPGSPVLRRVATTVFLLGVVSMLTDVSSEMVNAVLPLYLTAEVGMGLVAYGFVDGLYQGVSALLRIAGGYAGDRHDRPKWVAVTGYGISAASRLAMLPAHGLASITGVITADRLGKGLRTAPRDALIADVTEPGMLGRAFGVHRTLDTLGAAIGPLVAFAVLEAVPDGYSSIWVVSFAVAVVGVAVLVLAVPDRRTGGGAARPAARELLRVMVSARLRGPLIACALLGFFTVGDGFLYLSLQRRDGFAALWFPLLYVGTNISYLCLAVPLGRLADRIGRTPVFLGGHLLLFAVYLVAALPSAGTAWTVVTLLLLGVFYAATDGVLSALVSRLIPAGTRGSGLASAQTVQVLARFGSSVAFGVLWTLAGPRDALLIAATLLAAAIPVAWWLLRDTGDAEPAGTGAAADTQEAVA</sequence>
<dbReference type="PANTHER" id="PTHR23518">
    <property type="entry name" value="C-METHYLTRANSFERASE"/>
    <property type="match status" value="1"/>
</dbReference>
<keyword evidence="2 6" id="KW-0812">Transmembrane</keyword>
<dbReference type="Gene3D" id="1.20.1250.20">
    <property type="entry name" value="MFS general substrate transporter like domains"/>
    <property type="match status" value="2"/>
</dbReference>
<dbReference type="InterPro" id="IPR011701">
    <property type="entry name" value="MFS"/>
</dbReference>
<dbReference type="AlphaFoldDB" id="A0A8J3VP31"/>
<dbReference type="EMBL" id="BONZ01000012">
    <property type="protein sequence ID" value="GIH12941.1"/>
    <property type="molecule type" value="Genomic_DNA"/>
</dbReference>
<protein>
    <submittedName>
        <fullName evidence="8">MFS transporter</fullName>
    </submittedName>
</protein>
<dbReference type="CDD" id="cd17370">
    <property type="entry name" value="MFS_MJ1317_like"/>
    <property type="match status" value="1"/>
</dbReference>
<dbReference type="Pfam" id="PF07690">
    <property type="entry name" value="MFS_1"/>
    <property type="match status" value="1"/>
</dbReference>
<comment type="caution">
    <text evidence="8">The sequence shown here is derived from an EMBL/GenBank/DDBJ whole genome shotgun (WGS) entry which is preliminary data.</text>
</comment>
<dbReference type="PROSITE" id="PS50850">
    <property type="entry name" value="MFS"/>
    <property type="match status" value="1"/>
</dbReference>
<feature type="domain" description="Major facilitator superfamily (MFS) profile" evidence="7">
    <location>
        <begin position="31"/>
        <end position="413"/>
    </location>
</feature>
<feature type="transmembrane region" description="Helical" evidence="6">
    <location>
        <begin position="189"/>
        <end position="210"/>
    </location>
</feature>
<feature type="transmembrane region" description="Helical" evidence="6">
    <location>
        <begin position="265"/>
        <end position="288"/>
    </location>
</feature>
<dbReference type="InterPro" id="IPR036259">
    <property type="entry name" value="MFS_trans_sf"/>
</dbReference>
<keyword evidence="3 6" id="KW-1133">Transmembrane helix</keyword>
<feature type="transmembrane region" description="Helical" evidence="6">
    <location>
        <begin position="323"/>
        <end position="347"/>
    </location>
</feature>
<keyword evidence="9" id="KW-1185">Reference proteome</keyword>
<dbReference type="Proteomes" id="UP000642748">
    <property type="component" value="Unassembled WGS sequence"/>
</dbReference>
<dbReference type="GO" id="GO:0005886">
    <property type="term" value="C:plasma membrane"/>
    <property type="evidence" value="ECO:0007669"/>
    <property type="project" value="UniProtKB-SubCell"/>
</dbReference>
<accession>A0A8J3VP31</accession>
<proteinExistence type="predicted"/>
<evidence type="ECO:0000313" key="8">
    <source>
        <dbReference type="EMBL" id="GIH12941.1"/>
    </source>
</evidence>
<evidence type="ECO:0000256" key="4">
    <source>
        <dbReference type="ARBA" id="ARBA00023136"/>
    </source>
</evidence>